<dbReference type="Proteomes" id="UP000602284">
    <property type="component" value="Unassembled WGS sequence"/>
</dbReference>
<reference evidence="1 2" key="1">
    <citation type="submission" date="2021-01" db="EMBL/GenBank/DDBJ databases">
        <title>Tumebacillus sp. strain ITR2 16S ribosomal RNA gene Genome sequencing and assembly.</title>
        <authorList>
            <person name="Kang M."/>
        </authorList>
    </citation>
    <scope>NUCLEOTIDE SEQUENCE [LARGE SCALE GENOMIC DNA]</scope>
    <source>
        <strain evidence="1 2">ITR2</strain>
    </source>
</reference>
<dbReference type="NCBIfam" id="TIGR00099">
    <property type="entry name" value="Cof-subfamily"/>
    <property type="match status" value="1"/>
</dbReference>
<dbReference type="EMBL" id="JAEQNB010000005">
    <property type="protein sequence ID" value="MBL0388300.1"/>
    <property type="molecule type" value="Genomic_DNA"/>
</dbReference>
<name>A0ABS1JDE8_9BACL</name>
<dbReference type="InterPro" id="IPR000150">
    <property type="entry name" value="Cof"/>
</dbReference>
<gene>
    <name evidence="1" type="ORF">JJB07_16975</name>
</gene>
<dbReference type="InterPro" id="IPR036412">
    <property type="entry name" value="HAD-like_sf"/>
</dbReference>
<dbReference type="Gene3D" id="3.30.1240.10">
    <property type="match status" value="1"/>
</dbReference>
<keyword evidence="2" id="KW-1185">Reference proteome</keyword>
<evidence type="ECO:0000313" key="1">
    <source>
        <dbReference type="EMBL" id="MBL0388300.1"/>
    </source>
</evidence>
<dbReference type="PANTHER" id="PTHR10000">
    <property type="entry name" value="PHOSPHOSERINE PHOSPHATASE"/>
    <property type="match status" value="1"/>
</dbReference>
<comment type="caution">
    <text evidence="1">The sequence shown here is derived from an EMBL/GenBank/DDBJ whole genome shotgun (WGS) entry which is preliminary data.</text>
</comment>
<dbReference type="Pfam" id="PF08282">
    <property type="entry name" value="Hydrolase_3"/>
    <property type="match status" value="1"/>
</dbReference>
<evidence type="ECO:0000313" key="2">
    <source>
        <dbReference type="Proteomes" id="UP000602284"/>
    </source>
</evidence>
<organism evidence="1 2">
    <name type="scientific">Tumebacillus amylolyticus</name>
    <dbReference type="NCBI Taxonomy" id="2801339"/>
    <lineage>
        <taxon>Bacteria</taxon>
        <taxon>Bacillati</taxon>
        <taxon>Bacillota</taxon>
        <taxon>Bacilli</taxon>
        <taxon>Bacillales</taxon>
        <taxon>Alicyclobacillaceae</taxon>
        <taxon>Tumebacillus</taxon>
    </lineage>
</organism>
<dbReference type="PANTHER" id="PTHR10000:SF8">
    <property type="entry name" value="HAD SUPERFAMILY HYDROLASE-LIKE, TYPE 3"/>
    <property type="match status" value="1"/>
</dbReference>
<dbReference type="Gene3D" id="3.40.50.1000">
    <property type="entry name" value="HAD superfamily/HAD-like"/>
    <property type="match status" value="1"/>
</dbReference>
<dbReference type="CDD" id="cd07516">
    <property type="entry name" value="HAD_Pase"/>
    <property type="match status" value="1"/>
</dbReference>
<dbReference type="InterPro" id="IPR023214">
    <property type="entry name" value="HAD_sf"/>
</dbReference>
<dbReference type="SUPFAM" id="SSF56784">
    <property type="entry name" value="HAD-like"/>
    <property type="match status" value="1"/>
</dbReference>
<sequence>MIRVIAVDLDETLLAPDKSIPEGNKAALQLAQEHGVKIVLATARGWGRTEAFYRELNLDTPVIVSSGSRVVDGRTGQDLWLHRMPMEFSRDVCAFCEEQEIPVRVYVGTEVWHNLDHDPLLNTPVAEDLVKTDMASKLPEAPYQIYTKGESNVARLLERFGGKGDGWILNVTRYADGIPEVMILNPLGTKGEALRTLCEQWGVPREQVMAAGDNFNDLSMIEWAGFGVAMGWAVPEVRERADYVTSKDEVTGVAEAIRYLLEDRKTPSAS</sequence>
<proteinExistence type="predicted"/>
<accession>A0ABS1JDE8</accession>
<protein>
    <submittedName>
        <fullName evidence="1">HAD family phosphatase</fullName>
    </submittedName>
</protein>
<dbReference type="RefSeq" id="WP_201637106.1">
    <property type="nucleotide sequence ID" value="NZ_JAEQNB010000005.1"/>
</dbReference>